<dbReference type="AlphaFoldDB" id="A0A0C2WAP0"/>
<dbReference type="EMBL" id="KN818341">
    <property type="protein sequence ID" value="KIL58327.1"/>
    <property type="molecule type" value="Genomic_DNA"/>
</dbReference>
<dbReference type="Proteomes" id="UP000054549">
    <property type="component" value="Unassembled WGS sequence"/>
</dbReference>
<organism evidence="2 3">
    <name type="scientific">Amanita muscaria (strain Koide BX008)</name>
    <dbReference type="NCBI Taxonomy" id="946122"/>
    <lineage>
        <taxon>Eukaryota</taxon>
        <taxon>Fungi</taxon>
        <taxon>Dikarya</taxon>
        <taxon>Basidiomycota</taxon>
        <taxon>Agaricomycotina</taxon>
        <taxon>Agaricomycetes</taxon>
        <taxon>Agaricomycetidae</taxon>
        <taxon>Agaricales</taxon>
        <taxon>Pluteineae</taxon>
        <taxon>Amanitaceae</taxon>
        <taxon>Amanita</taxon>
    </lineage>
</organism>
<gene>
    <name evidence="2" type="ORF">M378DRAFT_170758</name>
</gene>
<dbReference type="InParanoid" id="A0A0C2WAP0"/>
<protein>
    <recommendedName>
        <fullName evidence="4">Secreted protein</fullName>
    </recommendedName>
</protein>
<feature type="signal peptide" evidence="1">
    <location>
        <begin position="1"/>
        <end position="22"/>
    </location>
</feature>
<dbReference type="HOGENOM" id="CLU_2482852_0_0_1"/>
<name>A0A0C2WAP0_AMAMK</name>
<evidence type="ECO:0008006" key="4">
    <source>
        <dbReference type="Google" id="ProtNLM"/>
    </source>
</evidence>
<keyword evidence="1" id="KW-0732">Signal</keyword>
<evidence type="ECO:0000313" key="2">
    <source>
        <dbReference type="EMBL" id="KIL58327.1"/>
    </source>
</evidence>
<accession>A0A0C2WAP0</accession>
<reference evidence="2 3" key="1">
    <citation type="submission" date="2014-04" db="EMBL/GenBank/DDBJ databases">
        <title>Evolutionary Origins and Diversification of the Mycorrhizal Mutualists.</title>
        <authorList>
            <consortium name="DOE Joint Genome Institute"/>
            <consortium name="Mycorrhizal Genomics Consortium"/>
            <person name="Kohler A."/>
            <person name="Kuo A."/>
            <person name="Nagy L.G."/>
            <person name="Floudas D."/>
            <person name="Copeland A."/>
            <person name="Barry K.W."/>
            <person name="Cichocki N."/>
            <person name="Veneault-Fourrey C."/>
            <person name="LaButti K."/>
            <person name="Lindquist E.A."/>
            <person name="Lipzen A."/>
            <person name="Lundell T."/>
            <person name="Morin E."/>
            <person name="Murat C."/>
            <person name="Riley R."/>
            <person name="Ohm R."/>
            <person name="Sun H."/>
            <person name="Tunlid A."/>
            <person name="Henrissat B."/>
            <person name="Grigoriev I.V."/>
            <person name="Hibbett D.S."/>
            <person name="Martin F."/>
        </authorList>
    </citation>
    <scope>NUCLEOTIDE SEQUENCE [LARGE SCALE GENOMIC DNA]</scope>
    <source>
        <strain evidence="2 3">Koide BX008</strain>
    </source>
</reference>
<proteinExistence type="predicted"/>
<evidence type="ECO:0000313" key="3">
    <source>
        <dbReference type="Proteomes" id="UP000054549"/>
    </source>
</evidence>
<evidence type="ECO:0000256" key="1">
    <source>
        <dbReference type="SAM" id="SignalP"/>
    </source>
</evidence>
<keyword evidence="3" id="KW-1185">Reference proteome</keyword>
<feature type="chain" id="PRO_5002158055" description="Secreted protein" evidence="1">
    <location>
        <begin position="23"/>
        <end position="87"/>
    </location>
</feature>
<sequence>MIRVAAWYAFSLFSSTSLVSKSNPTPSEACKKGLIGWPYHHWALHPIYMHQELKKTLVEYDFVHVICAFVVIPSTLETRPEAQLTSW</sequence>